<evidence type="ECO:0000256" key="1">
    <source>
        <dbReference type="SAM" id="SignalP"/>
    </source>
</evidence>
<dbReference type="GO" id="GO:0008233">
    <property type="term" value="F:peptidase activity"/>
    <property type="evidence" value="ECO:0007669"/>
    <property type="project" value="InterPro"/>
</dbReference>
<dbReference type="EMBL" id="AVPF01000146">
    <property type="protein sequence ID" value="KGX83135.1"/>
    <property type="molecule type" value="Genomic_DNA"/>
</dbReference>
<dbReference type="SUPFAM" id="SSF55486">
    <property type="entry name" value="Metalloproteases ('zincins'), catalytic domain"/>
    <property type="match status" value="1"/>
</dbReference>
<gene>
    <name evidence="3" type="ORF">N783_15160</name>
</gene>
<dbReference type="PANTHER" id="PTHR41775:SF1">
    <property type="entry name" value="PEPTIDASE M6-LIKE DOMAIN-CONTAINING PROTEIN"/>
    <property type="match status" value="1"/>
</dbReference>
<feature type="domain" description="Peptidase M6-like" evidence="2">
    <location>
        <begin position="349"/>
        <end position="401"/>
    </location>
</feature>
<dbReference type="AlphaFoldDB" id="A0A0A5FWS2"/>
<evidence type="ECO:0000313" key="3">
    <source>
        <dbReference type="EMBL" id="KGX83135.1"/>
    </source>
</evidence>
<evidence type="ECO:0000259" key="2">
    <source>
        <dbReference type="Pfam" id="PF05547"/>
    </source>
</evidence>
<sequence>MKKRKIWSTALALSLGVGLIASSVFAQTSPQQNLSFSPKLPDYQKVDRDFANEVKSRGGIVQGKEIHGYNGKSYSKPQETERLHPKNVEDLHKKGIAIVVDFPVETEGNVSDVPGVDFERIGVNYFDDLINGDVYNPYDMPMFEHLAEFKGESASTNRTMKNYFEEASYGQFSMDIDVAGWYELPHSYEYYLGQDKGYYNENGDAHIGELVRDAIELASKDVDFSQYAVPAKPGDFWLNGDATSIEVGGETVDMIVPNLLIIHRGTGAEFSLDPSVIWSHKWDITSASYFGEYYKTGTPPDVSSLEHTVVDGVVVDTYNIVPEVGQDITGYLKYSYPEYFGPDYEGRDPSPPSVGVFAHEFAHVLGLPDLYDYGYDSEGVGMFSLMAGGSYGRDMPDRYYSGNSPVHPDAWSKTYLGFADPIEVNENQSLTLRPVEEFKDIYKINVPGSDGREYFLLENRQQKGFDAGLENNLDGADLHGLVVYHVVEDILARNFSRPNEAQNWDLNHLGQSQVPVNADNGERHYAVSVVQADGNFDLEKYMNDGDSGDVFPGKNNVTSISTKGNVGPNTTSLYKWSNKSTQTGIQFDNIVEKADGTVTLDVSFNKQ</sequence>
<dbReference type="InterPro" id="IPR008757">
    <property type="entry name" value="Peptidase_M6-like_domain"/>
</dbReference>
<dbReference type="Proteomes" id="UP000030403">
    <property type="component" value="Unassembled WGS sequence"/>
</dbReference>
<accession>A0A0A5FWS2</accession>
<feature type="signal peptide" evidence="1">
    <location>
        <begin position="1"/>
        <end position="26"/>
    </location>
</feature>
<dbReference type="STRING" id="1385511.GCA_000425225_01614"/>
<comment type="caution">
    <text evidence="3">The sequence shown here is derived from an EMBL/GenBank/DDBJ whole genome shotgun (WGS) entry which is preliminary data.</text>
</comment>
<proteinExistence type="predicted"/>
<protein>
    <recommendedName>
        <fullName evidence="2">Peptidase M6-like domain-containing protein</fullName>
    </recommendedName>
</protein>
<keyword evidence="1" id="KW-0732">Signal</keyword>
<organism evidence="3 4">
    <name type="scientific">Pontibacillus marinus BH030004 = DSM 16465</name>
    <dbReference type="NCBI Taxonomy" id="1385511"/>
    <lineage>
        <taxon>Bacteria</taxon>
        <taxon>Bacillati</taxon>
        <taxon>Bacillota</taxon>
        <taxon>Bacilli</taxon>
        <taxon>Bacillales</taxon>
        <taxon>Bacillaceae</taxon>
        <taxon>Pontibacillus</taxon>
    </lineage>
</organism>
<dbReference type="NCBIfam" id="TIGR03296">
    <property type="entry name" value="M6dom_TIGR03296"/>
    <property type="match status" value="1"/>
</dbReference>
<feature type="domain" description="Peptidase M6-like" evidence="2">
    <location>
        <begin position="148"/>
        <end position="325"/>
    </location>
</feature>
<keyword evidence="4" id="KW-1185">Reference proteome</keyword>
<evidence type="ECO:0000313" key="4">
    <source>
        <dbReference type="Proteomes" id="UP000030403"/>
    </source>
</evidence>
<name>A0A0A5FWS2_9BACI</name>
<dbReference type="GO" id="GO:0006508">
    <property type="term" value="P:proteolysis"/>
    <property type="evidence" value="ECO:0007669"/>
    <property type="project" value="InterPro"/>
</dbReference>
<dbReference type="eggNOG" id="COG4412">
    <property type="taxonomic scope" value="Bacteria"/>
</dbReference>
<reference evidence="3 4" key="1">
    <citation type="submission" date="2013-08" db="EMBL/GenBank/DDBJ databases">
        <authorList>
            <person name="Huang J."/>
            <person name="Wang G."/>
        </authorList>
    </citation>
    <scope>NUCLEOTIDE SEQUENCE [LARGE SCALE GENOMIC DNA]</scope>
    <source>
        <strain evidence="3 4">BH030004</strain>
    </source>
</reference>
<dbReference type="Pfam" id="PF05547">
    <property type="entry name" value="Peptidase_M6"/>
    <property type="match status" value="2"/>
</dbReference>
<dbReference type="RefSeq" id="WP_027448485.1">
    <property type="nucleotide sequence ID" value="NZ_AVPF01000146.1"/>
</dbReference>
<dbReference type="PANTHER" id="PTHR41775">
    <property type="entry name" value="SECRETED PROTEIN-RELATED"/>
    <property type="match status" value="1"/>
</dbReference>
<feature type="chain" id="PRO_5002022381" description="Peptidase M6-like domain-containing protein" evidence="1">
    <location>
        <begin position="27"/>
        <end position="607"/>
    </location>
</feature>